<dbReference type="EMBL" id="JBHFQA010000015">
    <property type="protein sequence ID" value="KAL2086639.1"/>
    <property type="molecule type" value="Genomic_DNA"/>
</dbReference>
<accession>A0ABD1JHT9</accession>
<name>A0ABD1JHT9_9TELE</name>
<organism evidence="1 2">
    <name type="scientific">Coilia grayii</name>
    <name type="common">Gray's grenadier anchovy</name>
    <dbReference type="NCBI Taxonomy" id="363190"/>
    <lineage>
        <taxon>Eukaryota</taxon>
        <taxon>Metazoa</taxon>
        <taxon>Chordata</taxon>
        <taxon>Craniata</taxon>
        <taxon>Vertebrata</taxon>
        <taxon>Euteleostomi</taxon>
        <taxon>Actinopterygii</taxon>
        <taxon>Neopterygii</taxon>
        <taxon>Teleostei</taxon>
        <taxon>Clupei</taxon>
        <taxon>Clupeiformes</taxon>
        <taxon>Clupeoidei</taxon>
        <taxon>Engraulidae</taxon>
        <taxon>Coilinae</taxon>
        <taxon>Coilia</taxon>
    </lineage>
</organism>
<comment type="caution">
    <text evidence="1">The sequence shown here is derived from an EMBL/GenBank/DDBJ whole genome shotgun (WGS) entry which is preliminary data.</text>
</comment>
<sequence length="284" mass="30798">MPRPRLSNVTVDDGEEARCAGCDTELCVGLRAPTGTTSMLTRHSTATSPCTRDTAGQVVSARCNEKRVVPGAGFKERAREVDELVCSAAGVLKASEQPYGFPGEQGGTGSMPGNCRGVLEGGSLLEGCPRGRSPSPSATGNDKLDLTRAFYASSHNQTPRNDSWSLDMRDPDACGYSYRQEGRAKFTQEFLKNREAVLQRGRLSLMSGIQCWMWAFLLLWNTHVLHAQAQHSSAQLSALCSLLSALRSPLSALRSLLSALRSQLSALRSLLSVLSARVQYWMQT</sequence>
<reference evidence="1 2" key="1">
    <citation type="submission" date="2024-09" db="EMBL/GenBank/DDBJ databases">
        <title>A chromosome-level genome assembly of Gray's grenadier anchovy, Coilia grayii.</title>
        <authorList>
            <person name="Fu Z."/>
        </authorList>
    </citation>
    <scope>NUCLEOTIDE SEQUENCE [LARGE SCALE GENOMIC DNA]</scope>
    <source>
        <strain evidence="1">G4</strain>
        <tissue evidence="1">Muscle</tissue>
    </source>
</reference>
<evidence type="ECO:0000313" key="1">
    <source>
        <dbReference type="EMBL" id="KAL2086639.1"/>
    </source>
</evidence>
<keyword evidence="2" id="KW-1185">Reference proteome</keyword>
<gene>
    <name evidence="1" type="ORF">ACEWY4_017698</name>
</gene>
<dbReference type="Proteomes" id="UP001591681">
    <property type="component" value="Unassembled WGS sequence"/>
</dbReference>
<evidence type="ECO:0000313" key="2">
    <source>
        <dbReference type="Proteomes" id="UP001591681"/>
    </source>
</evidence>
<proteinExistence type="predicted"/>
<protein>
    <submittedName>
        <fullName evidence="1">Uncharacterized protein</fullName>
    </submittedName>
</protein>
<dbReference type="AlphaFoldDB" id="A0ABD1JHT9"/>